<feature type="repeat" description="TPR" evidence="1">
    <location>
        <begin position="266"/>
        <end position="299"/>
    </location>
</feature>
<feature type="domain" description="Glycosyltransferase 2-like" evidence="2">
    <location>
        <begin position="3"/>
        <end position="101"/>
    </location>
</feature>
<sequence>MISLAMIVRNEAKHLAACLNNVRHLVGEIIIVDTGSTDETIGIARQYTDKIYSFPWENDFSAARNYAIEQCTGDWILSLDADERLDSSRGTLQQLIARYPEREAFFLPIYCQASAKESSADTCIVLRLFRNLPCYRFRGKIHEQIPWPNQEAVMLAPFPLIHHAASGSKERNRKRHRNLLLLQQELTKQPEQLHYRYYISLEWLAWNHFDRALPGLRQVYGSLTETNITFRASAARHIIYCLRMTGKLAEALAQTLQAAAEYPSYADIYFEGGLTLEQMQEYEAACRWFQAALDSGPPAPVFVHAVGTESFLASYHLGYCREKMQDFSAALATYRQALTQNPSFYYPLYPLCSLLLRRYPPAEMLSLLHSGGYLARPEWARALAEFFFAAGEAEAAVLCSQKAGEDAAGKLPVYLLYSGRALDVVAMYNRLSPASSGAPLPAEYTLACLLCQNWDEARQAALALWRSPACRSTAWVLLCLLDFYTGQTQYLYPEPAREPEIIASLLSILEHCLRCSAVLPSAGGLTQLSHNCILALTERTRTGPAALAAYWDDRRNRCEGKLAEQTGLPKELWSS</sequence>
<protein>
    <submittedName>
        <fullName evidence="3">Nucleotide-diphospho-sugar transferases</fullName>
    </submittedName>
</protein>
<evidence type="ECO:0000256" key="1">
    <source>
        <dbReference type="PROSITE-ProRule" id="PRU00339"/>
    </source>
</evidence>
<proteinExistence type="predicted"/>
<dbReference type="OrthoDB" id="9815923at2"/>
<dbReference type="InterPro" id="IPR001173">
    <property type="entry name" value="Glyco_trans_2-like"/>
</dbReference>
<dbReference type="Gene3D" id="3.90.550.10">
    <property type="entry name" value="Spore Coat Polysaccharide Biosynthesis Protein SpsA, Chain A"/>
    <property type="match status" value="1"/>
</dbReference>
<dbReference type="PROSITE" id="PS50005">
    <property type="entry name" value="TPR"/>
    <property type="match status" value="2"/>
</dbReference>
<dbReference type="PANTHER" id="PTHR43630">
    <property type="entry name" value="POLY-BETA-1,6-N-ACETYL-D-GLUCOSAMINE SYNTHASE"/>
    <property type="match status" value="1"/>
</dbReference>
<dbReference type="CDD" id="cd02511">
    <property type="entry name" value="Beta4Glucosyltransferase"/>
    <property type="match status" value="1"/>
</dbReference>
<evidence type="ECO:0000313" key="3">
    <source>
        <dbReference type="EMBL" id="VBB05476.1"/>
    </source>
</evidence>
<evidence type="ECO:0000259" key="2">
    <source>
        <dbReference type="Pfam" id="PF00535"/>
    </source>
</evidence>
<dbReference type="Pfam" id="PF00535">
    <property type="entry name" value="Glycos_transf_2"/>
    <property type="match status" value="1"/>
</dbReference>
<dbReference type="PANTHER" id="PTHR43630:SF2">
    <property type="entry name" value="GLYCOSYLTRANSFERASE"/>
    <property type="match status" value="1"/>
</dbReference>
<organism evidence="3 4">
    <name type="scientific">Lucifera butyrica</name>
    <dbReference type="NCBI Taxonomy" id="1351585"/>
    <lineage>
        <taxon>Bacteria</taxon>
        <taxon>Bacillati</taxon>
        <taxon>Bacillota</taxon>
        <taxon>Negativicutes</taxon>
        <taxon>Veillonellales</taxon>
        <taxon>Veillonellaceae</taxon>
        <taxon>Lucifera</taxon>
    </lineage>
</organism>
<reference evidence="3 4" key="1">
    <citation type="submission" date="2018-06" db="EMBL/GenBank/DDBJ databases">
        <authorList>
            <person name="Strepis N."/>
        </authorList>
    </citation>
    <scope>NUCLEOTIDE SEQUENCE [LARGE SCALE GENOMIC DNA]</scope>
    <source>
        <strain evidence="3">LUCI</strain>
    </source>
</reference>
<keyword evidence="3" id="KW-0808">Transferase</keyword>
<name>A0A498QZ65_9FIRM</name>
<dbReference type="SUPFAM" id="SSF53448">
    <property type="entry name" value="Nucleotide-diphospho-sugar transferases"/>
    <property type="match status" value="1"/>
</dbReference>
<keyword evidence="1" id="KW-0802">TPR repeat</keyword>
<dbReference type="Gene3D" id="1.25.40.10">
    <property type="entry name" value="Tetratricopeptide repeat domain"/>
    <property type="match status" value="1"/>
</dbReference>
<dbReference type="Proteomes" id="UP000277811">
    <property type="component" value="Unassembled WGS sequence"/>
</dbReference>
<keyword evidence="4" id="KW-1185">Reference proteome</keyword>
<dbReference type="InterPro" id="IPR019734">
    <property type="entry name" value="TPR_rpt"/>
</dbReference>
<dbReference type="GO" id="GO:0016740">
    <property type="term" value="F:transferase activity"/>
    <property type="evidence" value="ECO:0007669"/>
    <property type="project" value="UniProtKB-KW"/>
</dbReference>
<dbReference type="InterPro" id="IPR029044">
    <property type="entry name" value="Nucleotide-diphossugar_trans"/>
</dbReference>
<accession>A0A498QZ65</accession>
<feature type="repeat" description="TPR" evidence="1">
    <location>
        <begin position="311"/>
        <end position="344"/>
    </location>
</feature>
<gene>
    <name evidence="3" type="ORF">LUCI_0686</name>
</gene>
<dbReference type="SUPFAM" id="SSF48452">
    <property type="entry name" value="TPR-like"/>
    <property type="match status" value="1"/>
</dbReference>
<dbReference type="InterPro" id="IPR011990">
    <property type="entry name" value="TPR-like_helical_dom_sf"/>
</dbReference>
<dbReference type="Pfam" id="PF13181">
    <property type="entry name" value="TPR_8"/>
    <property type="match status" value="1"/>
</dbReference>
<dbReference type="AlphaFoldDB" id="A0A498QZ65"/>
<evidence type="ECO:0000313" key="4">
    <source>
        <dbReference type="Proteomes" id="UP000277811"/>
    </source>
</evidence>
<dbReference type="EMBL" id="UPPP01000056">
    <property type="protein sequence ID" value="VBB05476.1"/>
    <property type="molecule type" value="Genomic_DNA"/>
</dbReference>
<dbReference type="SMART" id="SM00028">
    <property type="entry name" value="TPR"/>
    <property type="match status" value="3"/>
</dbReference>